<feature type="transmembrane region" description="Helical" evidence="9">
    <location>
        <begin position="614"/>
        <end position="636"/>
    </location>
</feature>
<dbReference type="InterPro" id="IPR052599">
    <property type="entry name" value="SLC43A_AATransporter"/>
</dbReference>
<feature type="transmembrane region" description="Helical" evidence="9">
    <location>
        <begin position="587"/>
        <end position="608"/>
    </location>
</feature>
<comment type="caution">
    <text evidence="10">The sequence shown here is derived from an EMBL/GenBank/DDBJ whole genome shotgun (WGS) entry which is preliminary data.</text>
</comment>
<feature type="transmembrane region" description="Helical" evidence="9">
    <location>
        <begin position="850"/>
        <end position="871"/>
    </location>
</feature>
<dbReference type="InterPro" id="IPR011701">
    <property type="entry name" value="MFS"/>
</dbReference>
<dbReference type="Pfam" id="PF07690">
    <property type="entry name" value="MFS_1"/>
    <property type="match status" value="1"/>
</dbReference>
<dbReference type="PANTHER" id="PTHR20772">
    <property type="entry name" value="PROTEIN FMP42"/>
    <property type="match status" value="1"/>
</dbReference>
<dbReference type="AlphaFoldDB" id="A0AAD3GZN2"/>
<feature type="transmembrane region" description="Helical" evidence="9">
    <location>
        <begin position="465"/>
        <end position="485"/>
    </location>
</feature>
<feature type="transmembrane region" description="Helical" evidence="9">
    <location>
        <begin position="681"/>
        <end position="698"/>
    </location>
</feature>
<evidence type="ECO:0000313" key="10">
    <source>
        <dbReference type="EMBL" id="GFH44718.1"/>
    </source>
</evidence>
<keyword evidence="11" id="KW-1185">Reference proteome</keyword>
<feature type="transmembrane region" description="Helical" evidence="9">
    <location>
        <begin position="558"/>
        <end position="580"/>
    </location>
</feature>
<dbReference type="EMBL" id="BLLK01000020">
    <property type="protein sequence ID" value="GFH44718.1"/>
    <property type="molecule type" value="Genomic_DNA"/>
</dbReference>
<evidence type="ECO:0000256" key="9">
    <source>
        <dbReference type="SAM" id="Phobius"/>
    </source>
</evidence>
<keyword evidence="5" id="KW-0029">Amino-acid transport</keyword>
<gene>
    <name evidence="10" type="ORF">CTEN210_01192</name>
</gene>
<keyword evidence="4 9" id="KW-0812">Transmembrane</keyword>
<keyword evidence="3" id="KW-0813">Transport</keyword>
<proteinExistence type="inferred from homology"/>
<evidence type="ECO:0000256" key="1">
    <source>
        <dbReference type="ARBA" id="ARBA00004141"/>
    </source>
</evidence>
<evidence type="ECO:0000256" key="8">
    <source>
        <dbReference type="SAM" id="MobiDB-lite"/>
    </source>
</evidence>
<evidence type="ECO:0000256" key="2">
    <source>
        <dbReference type="ARBA" id="ARBA00006595"/>
    </source>
</evidence>
<sequence>MLSSLVVAPRSSCFLSCTSSSSFIIIFFLSLLQWAIPVEGTFEALEKIGKTIIEPFPNSPRNIIGVGGLSYEPLTNTWTTSSENIPGVIDDLYPGVSLPKLNHMELDFETGKVTYINSEPIVVNPSNGLKLEDIASIPLKEKSDEFFRSKDFWLVSEANSDIVKTNTFLSKNFGAPDLNSFDTETFVTSRLIRVDAMTGDILEEATIPDFAQWNMEYDWESTHCVGDRPFQGLHALSIIPASLSNSPEDSQYQYLMFVGAQSSLFQDGDKATEFSGSATRVLVYGLNPMEEEEKRLEPTATYLRSLRYDTSQLTMKSFQKGSRHFNALFGLLVLDEKRFLFVECEELSSNGFSTHSTKMMNRIFYVEMDQNDVVDGCKSLTKDSCPVDAPQKRLVWEREDNLEVDGIALGPILEDGRPTIALTSENDDKIGLHIELFALNEEKLSAGEPWEVVDRKKILLRQRQIAVWVSVALITIIILAQHFLARCKNAKKDSLPSDSTEHVAFYKKYAIISAYLNSFLVGGVTFGYSGMVLILRKEGIYADNCACGSFCAKQKEALALVSTVGFASAIGCRLFVGLFMDHYGPKLTSVICCSICFSGFLLLAITNSSELEDIFMTAFILISIGGSGLHICGFHLTNLFKGDGKKRASAGISAAFGASSIVFPVMQMFNQFADVSLQSMAIFYSVVVALVLVNNLFIQPWDKLTPTKDFRVSMQISSKDFWKRDNGSSFLRRSERKSDASLKTQLMQFEFYGEVCFFSVSLFALTHYLSTSTQIMYEKGDVSFTNNPNNLNDFMISRMAGYLNGLGFLWVTTVKYLMTRYEWPRCFLLIAILNIVVMGIVLVKNLEVQILGFTVLSFTRLLLFSTHHTFLLDRFGIGNFGTLNGISAFVAAILGFSSFPLQIYGLQVGYSISYSLIGCGVVLSLIFPIILRKRVSAEKKAMQVEANDDMEGKLNNREPSSDIGKDSHIPNPETSLDGRSTSKENVEVDEWIGSIPTSTEKMETK</sequence>
<feature type="transmembrane region" description="Helical" evidence="9">
    <location>
        <begin position="12"/>
        <end position="36"/>
    </location>
</feature>
<comment type="subcellular location">
    <subcellularLocation>
        <location evidence="1">Membrane</location>
        <topology evidence="1">Multi-pass membrane protein</topology>
    </subcellularLocation>
</comment>
<feature type="transmembrane region" description="Helical" evidence="9">
    <location>
        <begin position="883"/>
        <end position="906"/>
    </location>
</feature>
<evidence type="ECO:0000256" key="4">
    <source>
        <dbReference type="ARBA" id="ARBA00022692"/>
    </source>
</evidence>
<reference evidence="10 11" key="1">
    <citation type="journal article" date="2021" name="Sci. Rep.">
        <title>The genome of the diatom Chaetoceros tenuissimus carries an ancient integrated fragment of an extant virus.</title>
        <authorList>
            <person name="Hongo Y."/>
            <person name="Kimura K."/>
            <person name="Takaki Y."/>
            <person name="Yoshida Y."/>
            <person name="Baba S."/>
            <person name="Kobayashi G."/>
            <person name="Nagasaki K."/>
            <person name="Hano T."/>
            <person name="Tomaru Y."/>
        </authorList>
    </citation>
    <scope>NUCLEOTIDE SEQUENCE [LARGE SCALE GENOMIC DNA]</scope>
    <source>
        <strain evidence="10 11">NIES-3715</strain>
    </source>
</reference>
<dbReference type="PANTHER" id="PTHR20772:SF2">
    <property type="entry name" value="PROTEIN FMP42"/>
    <property type="match status" value="1"/>
</dbReference>
<feature type="transmembrane region" description="Helical" evidence="9">
    <location>
        <begin position="648"/>
        <end position="669"/>
    </location>
</feature>
<dbReference type="GO" id="GO:0016020">
    <property type="term" value="C:membrane"/>
    <property type="evidence" value="ECO:0007669"/>
    <property type="project" value="UniProtKB-SubCell"/>
</dbReference>
<feature type="transmembrane region" description="Helical" evidence="9">
    <location>
        <begin position="751"/>
        <end position="769"/>
    </location>
</feature>
<dbReference type="GO" id="GO:0006865">
    <property type="term" value="P:amino acid transport"/>
    <property type="evidence" value="ECO:0007669"/>
    <property type="project" value="UniProtKB-KW"/>
</dbReference>
<feature type="transmembrane region" description="Helical" evidence="9">
    <location>
        <begin position="514"/>
        <end position="534"/>
    </location>
</feature>
<dbReference type="InterPro" id="IPR036259">
    <property type="entry name" value="MFS_trans_sf"/>
</dbReference>
<keyword evidence="7 9" id="KW-0472">Membrane</keyword>
<evidence type="ECO:0000256" key="5">
    <source>
        <dbReference type="ARBA" id="ARBA00022970"/>
    </source>
</evidence>
<comment type="similarity">
    <text evidence="2">Belongs to the SLC43A transporter (TC 2.A.1.44) family.</text>
</comment>
<feature type="transmembrane region" description="Helical" evidence="9">
    <location>
        <begin position="795"/>
        <end position="814"/>
    </location>
</feature>
<feature type="region of interest" description="Disordered" evidence="8">
    <location>
        <begin position="946"/>
        <end position="1005"/>
    </location>
</feature>
<evidence type="ECO:0000256" key="3">
    <source>
        <dbReference type="ARBA" id="ARBA00022448"/>
    </source>
</evidence>
<protein>
    <submittedName>
        <fullName evidence="10">Uncharacterized protein</fullName>
    </submittedName>
</protein>
<dbReference type="SUPFAM" id="SSF103473">
    <property type="entry name" value="MFS general substrate transporter"/>
    <property type="match status" value="1"/>
</dbReference>
<organism evidence="10 11">
    <name type="scientific">Chaetoceros tenuissimus</name>
    <dbReference type="NCBI Taxonomy" id="426638"/>
    <lineage>
        <taxon>Eukaryota</taxon>
        <taxon>Sar</taxon>
        <taxon>Stramenopiles</taxon>
        <taxon>Ochrophyta</taxon>
        <taxon>Bacillariophyta</taxon>
        <taxon>Coscinodiscophyceae</taxon>
        <taxon>Chaetocerotophycidae</taxon>
        <taxon>Chaetocerotales</taxon>
        <taxon>Chaetocerotaceae</taxon>
        <taxon>Chaetoceros</taxon>
    </lineage>
</organism>
<accession>A0AAD3GZN2</accession>
<name>A0AAD3GZN2_9STRA</name>
<keyword evidence="6 9" id="KW-1133">Transmembrane helix</keyword>
<feature type="compositionally biased region" description="Basic and acidic residues" evidence="8">
    <location>
        <begin position="950"/>
        <end position="968"/>
    </location>
</feature>
<dbReference type="Gene3D" id="1.20.1250.20">
    <property type="entry name" value="MFS general substrate transporter like domains"/>
    <property type="match status" value="1"/>
</dbReference>
<evidence type="ECO:0000256" key="6">
    <source>
        <dbReference type="ARBA" id="ARBA00022989"/>
    </source>
</evidence>
<dbReference type="GO" id="GO:0022857">
    <property type="term" value="F:transmembrane transporter activity"/>
    <property type="evidence" value="ECO:0007669"/>
    <property type="project" value="InterPro"/>
</dbReference>
<feature type="transmembrane region" description="Helical" evidence="9">
    <location>
        <begin position="826"/>
        <end position="844"/>
    </location>
</feature>
<feature type="transmembrane region" description="Helical" evidence="9">
    <location>
        <begin position="912"/>
        <end position="931"/>
    </location>
</feature>
<evidence type="ECO:0000313" key="11">
    <source>
        <dbReference type="Proteomes" id="UP001054902"/>
    </source>
</evidence>
<evidence type="ECO:0000256" key="7">
    <source>
        <dbReference type="ARBA" id="ARBA00023136"/>
    </source>
</evidence>
<dbReference type="Proteomes" id="UP001054902">
    <property type="component" value="Unassembled WGS sequence"/>
</dbReference>